<evidence type="ECO:0000256" key="3">
    <source>
        <dbReference type="ARBA" id="ARBA00004947"/>
    </source>
</evidence>
<dbReference type="Pfam" id="PF01370">
    <property type="entry name" value="Epimerase"/>
    <property type="match status" value="1"/>
</dbReference>
<dbReference type="EMBL" id="BLVP01000008">
    <property type="protein sequence ID" value="GFM37555.1"/>
    <property type="molecule type" value="Genomic_DNA"/>
</dbReference>
<dbReference type="InterPro" id="IPR005886">
    <property type="entry name" value="UDP_G4E"/>
</dbReference>
<dbReference type="GO" id="GO:0033499">
    <property type="term" value="P:galactose catabolic process via UDP-galactose, Leloir pathway"/>
    <property type="evidence" value="ECO:0007669"/>
    <property type="project" value="TreeGrafter"/>
</dbReference>
<dbReference type="CDD" id="cd05247">
    <property type="entry name" value="UDP_G4E_1_SDR_e"/>
    <property type="match status" value="1"/>
</dbReference>
<dbReference type="PANTHER" id="PTHR43725:SF53">
    <property type="entry name" value="UDP-ARABINOSE 4-EPIMERASE 1"/>
    <property type="match status" value="1"/>
</dbReference>
<evidence type="ECO:0000256" key="4">
    <source>
        <dbReference type="ARBA" id="ARBA00007637"/>
    </source>
</evidence>
<keyword evidence="9 10" id="KW-0119">Carbohydrate metabolism</keyword>
<dbReference type="AlphaFoldDB" id="A0A7J0BWL5"/>
<reference evidence="12 13" key="1">
    <citation type="submission" date="2020-05" db="EMBL/GenBank/DDBJ databases">
        <title>Draft genome sequence of Desulfovibrio psychrotolerans JS1T.</title>
        <authorList>
            <person name="Ueno A."/>
            <person name="Tamazawa S."/>
            <person name="Tamamura S."/>
            <person name="Murakami T."/>
            <person name="Kiyama T."/>
            <person name="Inomata H."/>
            <person name="Amano Y."/>
            <person name="Miyakawa K."/>
            <person name="Tamaki H."/>
            <person name="Naganuma T."/>
            <person name="Kaneko K."/>
        </authorList>
    </citation>
    <scope>NUCLEOTIDE SEQUENCE [LARGE SCALE GENOMIC DNA]</scope>
    <source>
        <strain evidence="12 13">JS1</strain>
    </source>
</reference>
<comment type="cofactor">
    <cofactor evidence="2 10">
        <name>NAD(+)</name>
        <dbReference type="ChEBI" id="CHEBI:57540"/>
    </cofactor>
</comment>
<organism evidence="12 13">
    <name type="scientific">Desulfovibrio psychrotolerans</name>
    <dbReference type="NCBI Taxonomy" id="415242"/>
    <lineage>
        <taxon>Bacteria</taxon>
        <taxon>Pseudomonadati</taxon>
        <taxon>Thermodesulfobacteriota</taxon>
        <taxon>Desulfovibrionia</taxon>
        <taxon>Desulfovibrionales</taxon>
        <taxon>Desulfovibrionaceae</taxon>
        <taxon>Desulfovibrio</taxon>
    </lineage>
</organism>
<proteinExistence type="inferred from homology"/>
<comment type="catalytic activity">
    <reaction evidence="1 10">
        <text>UDP-alpha-D-glucose = UDP-alpha-D-galactose</text>
        <dbReference type="Rhea" id="RHEA:22168"/>
        <dbReference type="ChEBI" id="CHEBI:58885"/>
        <dbReference type="ChEBI" id="CHEBI:66914"/>
        <dbReference type="EC" id="5.1.3.2"/>
    </reaction>
</comment>
<comment type="subunit">
    <text evidence="10">Homodimer.</text>
</comment>
<evidence type="ECO:0000256" key="5">
    <source>
        <dbReference type="ARBA" id="ARBA00013189"/>
    </source>
</evidence>
<dbReference type="Proteomes" id="UP000503820">
    <property type="component" value="Unassembled WGS sequence"/>
</dbReference>
<feature type="domain" description="NAD-dependent epimerase/dehydratase" evidence="11">
    <location>
        <begin position="7"/>
        <end position="264"/>
    </location>
</feature>
<sequence length="337" mass="36675">MSASMNVLVCGGAGYIGSHMVKVLQEHGHNPVVFDNLSTGHAESIPEEMLVRGDLRDISSLRRVFAEHSFDAVMHFAARSIVAESVEKPAEYYENNVAGTLNLLNAMMEEGVRRFVFSSTAAVYGNPLGGDGAAASSARLIDEEHSVAPLNPYGRTKLHVEQALRDFAPAYGLRSVSLRYFNAAGADPSGEIGESHEPETHLIPNILRAALGTGPALHIFGDDYDTPDGTCVRDYIHVNDLADAHLRALGFMQEERGAHVFNLGNGKGFSVREVLAAACEVTGKSIPHEVSPRRSGDAAVLVADSAKARRVLGWQPRYVDLRELMETAWRWHGAQRY</sequence>
<evidence type="ECO:0000313" key="13">
    <source>
        <dbReference type="Proteomes" id="UP000503820"/>
    </source>
</evidence>
<dbReference type="Gene3D" id="3.90.25.10">
    <property type="entry name" value="UDP-galactose 4-epimerase, domain 1"/>
    <property type="match status" value="1"/>
</dbReference>
<dbReference type="PANTHER" id="PTHR43725">
    <property type="entry name" value="UDP-GLUCOSE 4-EPIMERASE"/>
    <property type="match status" value="1"/>
</dbReference>
<evidence type="ECO:0000313" key="12">
    <source>
        <dbReference type="EMBL" id="GFM37555.1"/>
    </source>
</evidence>
<comment type="similarity">
    <text evidence="4 10">Belongs to the NAD(P)-dependent epimerase/dehydratase family.</text>
</comment>
<dbReference type="RefSeq" id="WP_205245138.1">
    <property type="nucleotide sequence ID" value="NZ_BLVP01000008.1"/>
</dbReference>
<name>A0A7J0BWL5_9BACT</name>
<evidence type="ECO:0000256" key="9">
    <source>
        <dbReference type="ARBA" id="ARBA00023277"/>
    </source>
</evidence>
<evidence type="ECO:0000256" key="6">
    <source>
        <dbReference type="ARBA" id="ARBA00018569"/>
    </source>
</evidence>
<evidence type="ECO:0000256" key="7">
    <source>
        <dbReference type="ARBA" id="ARBA00023027"/>
    </source>
</evidence>
<dbReference type="UniPathway" id="UPA00214"/>
<evidence type="ECO:0000256" key="10">
    <source>
        <dbReference type="RuleBase" id="RU366046"/>
    </source>
</evidence>
<dbReference type="PRINTS" id="PR01713">
    <property type="entry name" value="NUCEPIMERASE"/>
</dbReference>
<dbReference type="InterPro" id="IPR036291">
    <property type="entry name" value="NAD(P)-bd_dom_sf"/>
</dbReference>
<evidence type="ECO:0000256" key="2">
    <source>
        <dbReference type="ARBA" id="ARBA00001911"/>
    </source>
</evidence>
<dbReference type="EC" id="5.1.3.2" evidence="5 10"/>
<dbReference type="SUPFAM" id="SSF51735">
    <property type="entry name" value="NAD(P)-binding Rossmann-fold domains"/>
    <property type="match status" value="1"/>
</dbReference>
<dbReference type="Gene3D" id="3.40.50.720">
    <property type="entry name" value="NAD(P)-binding Rossmann-like Domain"/>
    <property type="match status" value="1"/>
</dbReference>
<evidence type="ECO:0000256" key="1">
    <source>
        <dbReference type="ARBA" id="ARBA00000083"/>
    </source>
</evidence>
<accession>A0A7J0BWL5</accession>
<evidence type="ECO:0000259" key="11">
    <source>
        <dbReference type="Pfam" id="PF01370"/>
    </source>
</evidence>
<dbReference type="NCBIfam" id="TIGR01179">
    <property type="entry name" value="galE"/>
    <property type="match status" value="1"/>
</dbReference>
<dbReference type="GO" id="GO:0003978">
    <property type="term" value="F:UDP-glucose 4-epimerase activity"/>
    <property type="evidence" value="ECO:0007669"/>
    <property type="project" value="UniProtKB-UniRule"/>
</dbReference>
<protein>
    <recommendedName>
        <fullName evidence="6 10">UDP-glucose 4-epimerase</fullName>
        <ecNumber evidence="5 10">5.1.3.2</ecNumber>
    </recommendedName>
</protein>
<keyword evidence="13" id="KW-1185">Reference proteome</keyword>
<dbReference type="InterPro" id="IPR001509">
    <property type="entry name" value="Epimerase_deHydtase"/>
</dbReference>
<comment type="caution">
    <text evidence="12">The sequence shown here is derived from an EMBL/GenBank/DDBJ whole genome shotgun (WGS) entry which is preliminary data.</text>
</comment>
<comment type="pathway">
    <text evidence="3 10">Carbohydrate metabolism; galactose metabolism.</text>
</comment>
<gene>
    <name evidence="12" type="primary">galE</name>
    <name evidence="12" type="ORF">DSM19430T_22390</name>
</gene>
<keyword evidence="7 10" id="KW-0520">NAD</keyword>
<keyword evidence="8 10" id="KW-0413">Isomerase</keyword>
<evidence type="ECO:0000256" key="8">
    <source>
        <dbReference type="ARBA" id="ARBA00023235"/>
    </source>
</evidence>